<proteinExistence type="predicted"/>
<feature type="region of interest" description="Disordered" evidence="1">
    <location>
        <begin position="227"/>
        <end position="304"/>
    </location>
</feature>
<organism evidence="2 3">
    <name type="scientific">Podospora aff. communis PSN243</name>
    <dbReference type="NCBI Taxonomy" id="3040156"/>
    <lineage>
        <taxon>Eukaryota</taxon>
        <taxon>Fungi</taxon>
        <taxon>Dikarya</taxon>
        <taxon>Ascomycota</taxon>
        <taxon>Pezizomycotina</taxon>
        <taxon>Sordariomycetes</taxon>
        <taxon>Sordariomycetidae</taxon>
        <taxon>Sordariales</taxon>
        <taxon>Podosporaceae</taxon>
        <taxon>Podospora</taxon>
    </lineage>
</organism>
<reference evidence="2" key="1">
    <citation type="journal article" date="2023" name="Mol. Phylogenet. Evol.">
        <title>Genome-scale phylogeny and comparative genomics of the fungal order Sordariales.</title>
        <authorList>
            <person name="Hensen N."/>
            <person name="Bonometti L."/>
            <person name="Westerberg I."/>
            <person name="Brannstrom I.O."/>
            <person name="Guillou S."/>
            <person name="Cros-Aarteil S."/>
            <person name="Calhoun S."/>
            <person name="Haridas S."/>
            <person name="Kuo A."/>
            <person name="Mondo S."/>
            <person name="Pangilinan J."/>
            <person name="Riley R."/>
            <person name="LaButti K."/>
            <person name="Andreopoulos B."/>
            <person name="Lipzen A."/>
            <person name="Chen C."/>
            <person name="Yan M."/>
            <person name="Daum C."/>
            <person name="Ng V."/>
            <person name="Clum A."/>
            <person name="Steindorff A."/>
            <person name="Ohm R.A."/>
            <person name="Martin F."/>
            <person name="Silar P."/>
            <person name="Natvig D.O."/>
            <person name="Lalanne C."/>
            <person name="Gautier V."/>
            <person name="Ament-Velasquez S.L."/>
            <person name="Kruys A."/>
            <person name="Hutchinson M.I."/>
            <person name="Powell A.J."/>
            <person name="Barry K."/>
            <person name="Miller A.N."/>
            <person name="Grigoriev I.V."/>
            <person name="Debuchy R."/>
            <person name="Gladieux P."/>
            <person name="Hiltunen Thoren M."/>
            <person name="Johannesson H."/>
        </authorList>
    </citation>
    <scope>NUCLEOTIDE SEQUENCE</scope>
    <source>
        <strain evidence="2">PSN243</strain>
    </source>
</reference>
<reference evidence="2" key="2">
    <citation type="submission" date="2023-05" db="EMBL/GenBank/DDBJ databases">
        <authorList>
            <consortium name="Lawrence Berkeley National Laboratory"/>
            <person name="Steindorff A."/>
            <person name="Hensen N."/>
            <person name="Bonometti L."/>
            <person name="Westerberg I."/>
            <person name="Brannstrom I.O."/>
            <person name="Guillou S."/>
            <person name="Cros-Aarteil S."/>
            <person name="Calhoun S."/>
            <person name="Haridas S."/>
            <person name="Kuo A."/>
            <person name="Mondo S."/>
            <person name="Pangilinan J."/>
            <person name="Riley R."/>
            <person name="Labutti K."/>
            <person name="Andreopoulos B."/>
            <person name="Lipzen A."/>
            <person name="Chen C."/>
            <person name="Yanf M."/>
            <person name="Daum C."/>
            <person name="Ng V."/>
            <person name="Clum A."/>
            <person name="Ohm R."/>
            <person name="Martin F."/>
            <person name="Silar P."/>
            <person name="Natvig D."/>
            <person name="Lalanne C."/>
            <person name="Gautier V."/>
            <person name="Ament-Velasquez S.L."/>
            <person name="Kruys A."/>
            <person name="Hutchinson M.I."/>
            <person name="Powell A.J."/>
            <person name="Barry K."/>
            <person name="Miller A.N."/>
            <person name="Grigoriev I.V."/>
            <person name="Debuchy R."/>
            <person name="Gladieux P."/>
            <person name="Thoren M.H."/>
            <person name="Johannesson H."/>
        </authorList>
    </citation>
    <scope>NUCLEOTIDE SEQUENCE</scope>
    <source>
        <strain evidence="2">PSN243</strain>
    </source>
</reference>
<sequence>MTREPAYYDIAMATGGQVLAGLTVDDAPKIATLNHAPAEPAPYAATVILPVTASVSSLVLTVDGGRAVTVTRPDGTVVSGSDANAQLLTLSRGVIVVLTAPAVGSWTVSITDCDACSVSMSGQASALFDSWFVNDKREGAPIEDPFAGCPYWAVAGVVGPEQGIYVDFRRPSGAGIRTFPLTPAPPNPGSRFYYGEVIIPNEPYQIYLRAEDGTLRIVMGVRTPRAGPCPGGVTPSGTLSAIPSATSSSTSSPAVDSSTPVPSANSSAVPSPIVSVPLPPVNGTTLDGASAGATTSSPSSMASASDSTASLINAVVRPTPTIVETKYIFAQCGGKSPCATTRTWDPCPDPPCLATPAPAVPCGKPACAGAVAHCGKPGCAGGAQQHYAPDTITTVVVEWTTTCPSVETYVSVTLTSYHTRVSTITKYLTVQSVVPCATCTGPNYPVGGPGGPTPGHVVATQSVQSPCDLLPTCMRCRLPWASPFAEDRTGRRV</sequence>
<evidence type="ECO:0000313" key="2">
    <source>
        <dbReference type="EMBL" id="KAK4442918.1"/>
    </source>
</evidence>
<dbReference type="Proteomes" id="UP001321760">
    <property type="component" value="Unassembled WGS sequence"/>
</dbReference>
<feature type="compositionally biased region" description="Low complexity" evidence="1">
    <location>
        <begin position="238"/>
        <end position="276"/>
    </location>
</feature>
<gene>
    <name evidence="2" type="ORF">QBC34DRAFT_479221</name>
</gene>
<evidence type="ECO:0000313" key="3">
    <source>
        <dbReference type="Proteomes" id="UP001321760"/>
    </source>
</evidence>
<keyword evidence="3" id="KW-1185">Reference proteome</keyword>
<dbReference type="AlphaFoldDB" id="A0AAV9G649"/>
<feature type="compositionally biased region" description="Low complexity" evidence="1">
    <location>
        <begin position="284"/>
        <end position="304"/>
    </location>
</feature>
<evidence type="ECO:0000256" key="1">
    <source>
        <dbReference type="SAM" id="MobiDB-lite"/>
    </source>
</evidence>
<accession>A0AAV9G649</accession>
<dbReference type="EMBL" id="MU866003">
    <property type="protein sequence ID" value="KAK4442918.1"/>
    <property type="molecule type" value="Genomic_DNA"/>
</dbReference>
<comment type="caution">
    <text evidence="2">The sequence shown here is derived from an EMBL/GenBank/DDBJ whole genome shotgun (WGS) entry which is preliminary data.</text>
</comment>
<name>A0AAV9G649_9PEZI</name>
<protein>
    <submittedName>
        <fullName evidence="2">Uncharacterized protein</fullName>
    </submittedName>
</protein>